<keyword evidence="2" id="KW-1185">Reference proteome</keyword>
<evidence type="ECO:0000313" key="1">
    <source>
        <dbReference type="EMBL" id="MDQ0362153.1"/>
    </source>
</evidence>
<organism evidence="1 2">
    <name type="scientific">Breznakia pachnodae</name>
    <dbReference type="NCBI Taxonomy" id="265178"/>
    <lineage>
        <taxon>Bacteria</taxon>
        <taxon>Bacillati</taxon>
        <taxon>Bacillota</taxon>
        <taxon>Erysipelotrichia</taxon>
        <taxon>Erysipelotrichales</taxon>
        <taxon>Erysipelotrichaceae</taxon>
        <taxon>Breznakia</taxon>
    </lineage>
</organism>
<proteinExistence type="predicted"/>
<sequence length="113" mass="13572">MYSHSNKLYELQTKKWKYDQVIEELDSAITKIQKYGIFSSFTNNRFTDSKMDTYPRLTFYEKSNSIINRMNIIRNNEVEALTMLRNAKTLAEQKRYDCIASISRLEDEERMTY</sequence>
<dbReference type="Proteomes" id="UP001230220">
    <property type="component" value="Unassembled WGS sequence"/>
</dbReference>
<dbReference type="RefSeq" id="WP_307409502.1">
    <property type="nucleotide sequence ID" value="NZ_JAUSUR010000005.1"/>
</dbReference>
<dbReference type="EMBL" id="JAUSUR010000005">
    <property type="protein sequence ID" value="MDQ0362153.1"/>
    <property type="molecule type" value="Genomic_DNA"/>
</dbReference>
<comment type="caution">
    <text evidence="1">The sequence shown here is derived from an EMBL/GenBank/DDBJ whole genome shotgun (WGS) entry which is preliminary data.</text>
</comment>
<reference evidence="1 2" key="1">
    <citation type="submission" date="2023-07" db="EMBL/GenBank/DDBJ databases">
        <title>Genomic Encyclopedia of Type Strains, Phase IV (KMG-IV): sequencing the most valuable type-strain genomes for metagenomic binning, comparative biology and taxonomic classification.</title>
        <authorList>
            <person name="Goeker M."/>
        </authorList>
    </citation>
    <scope>NUCLEOTIDE SEQUENCE [LARGE SCALE GENOMIC DNA]</scope>
    <source>
        <strain evidence="1 2">DSM 16784</strain>
    </source>
</reference>
<name>A0ABU0E629_9FIRM</name>
<accession>A0ABU0E629</accession>
<gene>
    <name evidence="1" type="ORF">J2S15_002906</name>
</gene>
<protein>
    <submittedName>
        <fullName evidence="1">Uncharacterized protein</fullName>
    </submittedName>
</protein>
<evidence type="ECO:0000313" key="2">
    <source>
        <dbReference type="Proteomes" id="UP001230220"/>
    </source>
</evidence>